<dbReference type="EMBL" id="JACHWZ010000008">
    <property type="protein sequence ID" value="MBB3061269.1"/>
    <property type="molecule type" value="Genomic_DNA"/>
</dbReference>
<name>A0A7W4WBY0_9GAMM</name>
<evidence type="ECO:0000313" key="3">
    <source>
        <dbReference type="Proteomes" id="UP000535937"/>
    </source>
</evidence>
<comment type="caution">
    <text evidence="2">The sequence shown here is derived from an EMBL/GenBank/DDBJ whole genome shotgun (WGS) entry which is preliminary data.</text>
</comment>
<dbReference type="Proteomes" id="UP000535937">
    <property type="component" value="Unassembled WGS sequence"/>
</dbReference>
<accession>A0A7W4WBY0</accession>
<evidence type="ECO:0000313" key="2">
    <source>
        <dbReference type="EMBL" id="MBB3061269.1"/>
    </source>
</evidence>
<organism evidence="2 3">
    <name type="scientific">Microbulbifer rhizosphaerae</name>
    <dbReference type="NCBI Taxonomy" id="1562603"/>
    <lineage>
        <taxon>Bacteria</taxon>
        <taxon>Pseudomonadati</taxon>
        <taxon>Pseudomonadota</taxon>
        <taxon>Gammaproteobacteria</taxon>
        <taxon>Cellvibrionales</taxon>
        <taxon>Microbulbiferaceae</taxon>
        <taxon>Microbulbifer</taxon>
    </lineage>
</organism>
<dbReference type="AlphaFoldDB" id="A0A7W4WBY0"/>
<dbReference type="SUPFAM" id="SSF100950">
    <property type="entry name" value="NagB/RpiA/CoA transferase-like"/>
    <property type="match status" value="1"/>
</dbReference>
<protein>
    <submittedName>
        <fullName evidence="2">L-lactate dehydrogenase complex protein LldG</fullName>
    </submittedName>
</protein>
<dbReference type="RefSeq" id="WP_183459487.1">
    <property type="nucleotide sequence ID" value="NZ_JACHWZ010000008.1"/>
</dbReference>
<dbReference type="InterPro" id="IPR003741">
    <property type="entry name" value="LUD_dom"/>
</dbReference>
<sequence length="214" mass="23352">MSSCRTAILSRIRQALNKRGTPTDIDEAFANLTQQVPSPVQPPLSAGTVEAFSRAAADNGAEMHRIETLEELPGWVATRAAELGQTPSVVVAPQFADTGLQWTAIETLDQVRQATDWGLAWGCAGIAETGTVVSVSRDCPSSSLFLVQRLIVVLDRADIVAYQEEVWDRLRQRFSGRIPRTVNLITGPSRTADVEQQIQIGAHGPKWTDYVIVD</sequence>
<reference evidence="2 3" key="1">
    <citation type="submission" date="2020-08" db="EMBL/GenBank/DDBJ databases">
        <title>Genomic Encyclopedia of Type Strains, Phase III (KMG-III): the genomes of soil and plant-associated and newly described type strains.</title>
        <authorList>
            <person name="Whitman W."/>
        </authorList>
    </citation>
    <scope>NUCLEOTIDE SEQUENCE [LARGE SCALE GENOMIC DNA]</scope>
    <source>
        <strain evidence="2 3">CECT 8799</strain>
    </source>
</reference>
<dbReference type="InterPro" id="IPR024185">
    <property type="entry name" value="FTHF_cligase-like_sf"/>
</dbReference>
<dbReference type="PANTHER" id="PTHR43682">
    <property type="entry name" value="LACTATE UTILIZATION PROTEIN C"/>
    <property type="match status" value="1"/>
</dbReference>
<dbReference type="Pfam" id="PF02589">
    <property type="entry name" value="LUD_dom"/>
    <property type="match status" value="1"/>
</dbReference>
<dbReference type="InterPro" id="IPR037171">
    <property type="entry name" value="NagB/RpiA_transferase-like"/>
</dbReference>
<dbReference type="PANTHER" id="PTHR43682:SF1">
    <property type="entry name" value="LACTATE UTILIZATION PROTEIN C"/>
    <property type="match status" value="1"/>
</dbReference>
<keyword evidence="3" id="KW-1185">Reference proteome</keyword>
<dbReference type="Gene3D" id="3.40.50.10420">
    <property type="entry name" value="NagB/RpiA/CoA transferase-like"/>
    <property type="match status" value="1"/>
</dbReference>
<feature type="domain" description="LUD" evidence="1">
    <location>
        <begin position="104"/>
        <end position="213"/>
    </location>
</feature>
<gene>
    <name evidence="2" type="ORF">FHS09_002102</name>
</gene>
<evidence type="ECO:0000259" key="1">
    <source>
        <dbReference type="Pfam" id="PF02589"/>
    </source>
</evidence>
<proteinExistence type="predicted"/>